<dbReference type="PANTHER" id="PTHR42743">
    <property type="entry name" value="AMINO-ACID AMINOTRANSFERASE"/>
    <property type="match status" value="1"/>
</dbReference>
<name>A0A1W1I0Z1_9BACT</name>
<evidence type="ECO:0000256" key="6">
    <source>
        <dbReference type="ARBA" id="ARBA00013053"/>
    </source>
</evidence>
<comment type="pathway">
    <text evidence="3">Amino-acid biosynthesis; L-valine biosynthesis; L-valine from pyruvate: step 4/4.</text>
</comment>
<dbReference type="InterPro" id="IPR043132">
    <property type="entry name" value="BCAT-like_C"/>
</dbReference>
<protein>
    <recommendedName>
        <fullName evidence="6">branched-chain-amino-acid transaminase</fullName>
        <ecNumber evidence="6">2.6.1.42</ecNumber>
    </recommendedName>
</protein>
<dbReference type="PROSITE" id="PS00770">
    <property type="entry name" value="AA_TRANSFER_CLASS_4"/>
    <property type="match status" value="1"/>
</dbReference>
<dbReference type="InterPro" id="IPR043131">
    <property type="entry name" value="BCAT-like_N"/>
</dbReference>
<proteinExistence type="inferred from homology"/>
<dbReference type="GO" id="GO:0016829">
    <property type="term" value="F:lyase activity"/>
    <property type="evidence" value="ECO:0007669"/>
    <property type="project" value="UniProtKB-KW"/>
</dbReference>
<dbReference type="GO" id="GO:0052654">
    <property type="term" value="F:L-leucine-2-oxoglutarate transaminase activity"/>
    <property type="evidence" value="ECO:0007669"/>
    <property type="project" value="RHEA"/>
</dbReference>
<dbReference type="KEGG" id="nja:NSJP_0496"/>
<evidence type="ECO:0000256" key="5">
    <source>
        <dbReference type="ARBA" id="ARBA00009320"/>
    </source>
</evidence>
<dbReference type="Gene3D" id="3.20.10.10">
    <property type="entry name" value="D-amino Acid Aminotransferase, subunit A, domain 2"/>
    <property type="match status" value="1"/>
</dbReference>
<dbReference type="Gene3D" id="3.30.470.10">
    <property type="match status" value="1"/>
</dbReference>
<dbReference type="OrthoDB" id="9804984at2"/>
<dbReference type="CDD" id="cd01558">
    <property type="entry name" value="D-AAT_like"/>
    <property type="match status" value="1"/>
</dbReference>
<evidence type="ECO:0000256" key="11">
    <source>
        <dbReference type="RuleBase" id="RU004106"/>
    </source>
</evidence>
<comment type="pathway">
    <text evidence="4">Amino-acid biosynthesis; L-leucine biosynthesis; L-leucine from 3-methyl-2-oxobutanoate: step 4/4.</text>
</comment>
<dbReference type="Pfam" id="PF01063">
    <property type="entry name" value="Aminotran_4"/>
    <property type="match status" value="1"/>
</dbReference>
<dbReference type="FunFam" id="3.20.10.10:FF:000002">
    <property type="entry name" value="D-alanine aminotransferase"/>
    <property type="match status" value="1"/>
</dbReference>
<dbReference type="EMBL" id="LT828648">
    <property type="protein sequence ID" value="SLM46668.1"/>
    <property type="molecule type" value="Genomic_DNA"/>
</dbReference>
<evidence type="ECO:0000256" key="9">
    <source>
        <dbReference type="ARBA" id="ARBA00048798"/>
    </source>
</evidence>
<dbReference type="GO" id="GO:0046394">
    <property type="term" value="P:carboxylic acid biosynthetic process"/>
    <property type="evidence" value="ECO:0007669"/>
    <property type="project" value="UniProtKB-ARBA"/>
</dbReference>
<dbReference type="PANTHER" id="PTHR42743:SF11">
    <property type="entry name" value="AMINODEOXYCHORISMATE LYASE"/>
    <property type="match status" value="1"/>
</dbReference>
<keyword evidence="7 12" id="KW-0663">Pyridoxal phosphate</keyword>
<dbReference type="InterPro" id="IPR036038">
    <property type="entry name" value="Aminotransferase-like"/>
</dbReference>
<comment type="pathway">
    <text evidence="2">Amino-acid biosynthesis; L-isoleucine biosynthesis; L-isoleucine from 2-oxobutanoate: step 4/4.</text>
</comment>
<dbReference type="RefSeq" id="WP_080885308.1">
    <property type="nucleotide sequence ID" value="NZ_LT828648.1"/>
</dbReference>
<evidence type="ECO:0000313" key="14">
    <source>
        <dbReference type="Proteomes" id="UP000192042"/>
    </source>
</evidence>
<dbReference type="GO" id="GO:0008652">
    <property type="term" value="P:amino acid biosynthetic process"/>
    <property type="evidence" value="ECO:0007669"/>
    <property type="project" value="UniProtKB-ARBA"/>
</dbReference>
<dbReference type="InterPro" id="IPR050571">
    <property type="entry name" value="Class-IV_PLP-Dep_Aminotrnsfr"/>
</dbReference>
<gene>
    <name evidence="13" type="ORF">NSJP_0496</name>
</gene>
<dbReference type="STRING" id="1325564.NSJP_0496"/>
<evidence type="ECO:0000256" key="2">
    <source>
        <dbReference type="ARBA" id="ARBA00004824"/>
    </source>
</evidence>
<comment type="cofactor">
    <cofactor evidence="1 12">
        <name>pyridoxal 5'-phosphate</name>
        <dbReference type="ChEBI" id="CHEBI:597326"/>
    </cofactor>
</comment>
<reference evidence="13 14" key="1">
    <citation type="submission" date="2017-03" db="EMBL/GenBank/DDBJ databases">
        <authorList>
            <person name="Afonso C.L."/>
            <person name="Miller P.J."/>
            <person name="Scott M.A."/>
            <person name="Spackman E."/>
            <person name="Goraichik I."/>
            <person name="Dimitrov K.M."/>
            <person name="Suarez D.L."/>
            <person name="Swayne D.E."/>
        </authorList>
    </citation>
    <scope>NUCLEOTIDE SEQUENCE [LARGE SCALE GENOMIC DNA]</scope>
    <source>
        <strain evidence="13">Genome sequencing of Nitrospira japonica strain NJ11</strain>
    </source>
</reference>
<evidence type="ECO:0000313" key="13">
    <source>
        <dbReference type="EMBL" id="SLM46668.1"/>
    </source>
</evidence>
<evidence type="ECO:0000256" key="12">
    <source>
        <dbReference type="RuleBase" id="RU004516"/>
    </source>
</evidence>
<keyword evidence="13" id="KW-0456">Lyase</keyword>
<evidence type="ECO:0000256" key="8">
    <source>
        <dbReference type="ARBA" id="ARBA00048212"/>
    </source>
</evidence>
<evidence type="ECO:0000256" key="10">
    <source>
        <dbReference type="ARBA" id="ARBA00049229"/>
    </source>
</evidence>
<evidence type="ECO:0000256" key="3">
    <source>
        <dbReference type="ARBA" id="ARBA00004931"/>
    </source>
</evidence>
<comment type="catalytic activity">
    <reaction evidence="8">
        <text>L-valine + 2-oxoglutarate = 3-methyl-2-oxobutanoate + L-glutamate</text>
        <dbReference type="Rhea" id="RHEA:24813"/>
        <dbReference type="ChEBI" id="CHEBI:11851"/>
        <dbReference type="ChEBI" id="CHEBI:16810"/>
        <dbReference type="ChEBI" id="CHEBI:29985"/>
        <dbReference type="ChEBI" id="CHEBI:57762"/>
        <dbReference type="EC" id="2.6.1.42"/>
    </reaction>
</comment>
<dbReference type="EC" id="2.6.1.42" evidence="6"/>
<accession>A0A1W1I0Z1</accession>
<sequence>MWIYLNDRFVDDANAMISVFDHGLLYGDGVYETIRSYGDQIFMRDEHLDRLRRSADAIGLRVPVAEDDWPALLNEAMQRNDVGNEQIDAYIRITLSRGVGDIGLDPALCPTPTVIVMTKPLSPPPPHQYQSGVDLIVAKTRRNYPGALDPQIKSTSFLNNILAKREAIAAQAFDSLLLNWESHLAECTVSNLFFVTNGRLRTPSLACGILDGITRRIILSLAREEAIRVEEGAYTLDQLVQADECFLTNTTMEVMPVTSVNRGPLGTGKPGPLTRRLHQIFVTNRPRFLQA</sequence>
<comment type="catalytic activity">
    <reaction evidence="9">
        <text>L-isoleucine + 2-oxoglutarate = (S)-3-methyl-2-oxopentanoate + L-glutamate</text>
        <dbReference type="Rhea" id="RHEA:24801"/>
        <dbReference type="ChEBI" id="CHEBI:16810"/>
        <dbReference type="ChEBI" id="CHEBI:29985"/>
        <dbReference type="ChEBI" id="CHEBI:35146"/>
        <dbReference type="ChEBI" id="CHEBI:58045"/>
        <dbReference type="EC" id="2.6.1.42"/>
    </reaction>
</comment>
<comment type="similarity">
    <text evidence="5 11">Belongs to the class-IV pyridoxal-phosphate-dependent aminotransferase family.</text>
</comment>
<dbReference type="InterPro" id="IPR001544">
    <property type="entry name" value="Aminotrans_IV"/>
</dbReference>
<evidence type="ECO:0000256" key="4">
    <source>
        <dbReference type="ARBA" id="ARBA00005072"/>
    </source>
</evidence>
<comment type="catalytic activity">
    <reaction evidence="10">
        <text>L-leucine + 2-oxoglutarate = 4-methyl-2-oxopentanoate + L-glutamate</text>
        <dbReference type="Rhea" id="RHEA:18321"/>
        <dbReference type="ChEBI" id="CHEBI:16810"/>
        <dbReference type="ChEBI" id="CHEBI:17865"/>
        <dbReference type="ChEBI" id="CHEBI:29985"/>
        <dbReference type="ChEBI" id="CHEBI:57427"/>
        <dbReference type="EC" id="2.6.1.42"/>
    </reaction>
</comment>
<dbReference type="GO" id="GO:0005829">
    <property type="term" value="C:cytosol"/>
    <property type="evidence" value="ECO:0007669"/>
    <property type="project" value="TreeGrafter"/>
</dbReference>
<dbReference type="SUPFAM" id="SSF56752">
    <property type="entry name" value="D-aminoacid aminotransferase-like PLP-dependent enzymes"/>
    <property type="match status" value="1"/>
</dbReference>
<dbReference type="Proteomes" id="UP000192042">
    <property type="component" value="Chromosome I"/>
</dbReference>
<evidence type="ECO:0000256" key="1">
    <source>
        <dbReference type="ARBA" id="ARBA00001933"/>
    </source>
</evidence>
<keyword evidence="14" id="KW-1185">Reference proteome</keyword>
<organism evidence="13 14">
    <name type="scientific">Nitrospira japonica</name>
    <dbReference type="NCBI Taxonomy" id="1325564"/>
    <lineage>
        <taxon>Bacteria</taxon>
        <taxon>Pseudomonadati</taxon>
        <taxon>Nitrospirota</taxon>
        <taxon>Nitrospiria</taxon>
        <taxon>Nitrospirales</taxon>
        <taxon>Nitrospiraceae</taxon>
        <taxon>Nitrospira</taxon>
    </lineage>
</organism>
<dbReference type="InterPro" id="IPR018300">
    <property type="entry name" value="Aminotrans_IV_CS"/>
</dbReference>
<evidence type="ECO:0000256" key="7">
    <source>
        <dbReference type="ARBA" id="ARBA00022898"/>
    </source>
</evidence>
<dbReference type="GO" id="GO:0052655">
    <property type="term" value="F:L-valine-2-oxoglutarate transaminase activity"/>
    <property type="evidence" value="ECO:0007669"/>
    <property type="project" value="RHEA"/>
</dbReference>
<dbReference type="AlphaFoldDB" id="A0A1W1I0Z1"/>
<dbReference type="GO" id="GO:0052656">
    <property type="term" value="F:L-isoleucine-2-oxoglutarate transaminase activity"/>
    <property type="evidence" value="ECO:0007669"/>
    <property type="project" value="RHEA"/>
</dbReference>